<organism evidence="1 2">
    <name type="scientific">Letharia columbiana</name>
    <dbReference type="NCBI Taxonomy" id="112416"/>
    <lineage>
        <taxon>Eukaryota</taxon>
        <taxon>Fungi</taxon>
        <taxon>Dikarya</taxon>
        <taxon>Ascomycota</taxon>
        <taxon>Pezizomycotina</taxon>
        <taxon>Lecanoromycetes</taxon>
        <taxon>OSLEUM clade</taxon>
        <taxon>Lecanoromycetidae</taxon>
        <taxon>Lecanorales</taxon>
        <taxon>Lecanorineae</taxon>
        <taxon>Parmeliaceae</taxon>
        <taxon>Letharia</taxon>
    </lineage>
</organism>
<sequence>MRLQGTSQVGGRGKTVSEVGNLRMPAWLAASPVTARYHLLSSFTSFIGVDNMELFDPAHLTRWSI</sequence>
<keyword evidence="2" id="KW-1185">Reference proteome</keyword>
<comment type="caution">
    <text evidence="1">The sequence shown here is derived from an EMBL/GenBank/DDBJ whole genome shotgun (WGS) entry which is preliminary data.</text>
</comment>
<dbReference type="AlphaFoldDB" id="A0A8H6FTS4"/>
<reference evidence="1 2" key="1">
    <citation type="journal article" date="2020" name="Genomics">
        <title>Complete, high-quality genomes from long-read metagenomic sequencing of two wolf lichen thalli reveals enigmatic genome architecture.</title>
        <authorList>
            <person name="McKenzie S.K."/>
            <person name="Walston R.F."/>
            <person name="Allen J.L."/>
        </authorList>
    </citation>
    <scope>NUCLEOTIDE SEQUENCE [LARGE SCALE GENOMIC DNA]</scope>
    <source>
        <strain evidence="1">WasteWater2</strain>
    </source>
</reference>
<proteinExistence type="predicted"/>
<evidence type="ECO:0000313" key="2">
    <source>
        <dbReference type="Proteomes" id="UP000578531"/>
    </source>
</evidence>
<dbReference type="EMBL" id="JACCJC010000029">
    <property type="protein sequence ID" value="KAF6234635.1"/>
    <property type="molecule type" value="Genomic_DNA"/>
</dbReference>
<accession>A0A8H6FTS4</accession>
<protein>
    <submittedName>
        <fullName evidence="1">Uncharacterized protein</fullName>
    </submittedName>
</protein>
<dbReference type="RefSeq" id="XP_037164026.1">
    <property type="nucleotide sequence ID" value="XM_037309165.1"/>
</dbReference>
<dbReference type="Proteomes" id="UP000578531">
    <property type="component" value="Unassembled WGS sequence"/>
</dbReference>
<dbReference type="GeneID" id="59288918"/>
<gene>
    <name evidence="1" type="ORF">HO173_007261</name>
</gene>
<name>A0A8H6FTS4_9LECA</name>
<evidence type="ECO:0000313" key="1">
    <source>
        <dbReference type="EMBL" id="KAF6234635.1"/>
    </source>
</evidence>